<keyword evidence="2 3" id="KW-0732">Signal</keyword>
<dbReference type="InterPro" id="IPR051010">
    <property type="entry name" value="BCAA_transport"/>
</dbReference>
<dbReference type="RefSeq" id="WP_343991150.1">
    <property type="nucleotide sequence ID" value="NZ_BAAALG010000002.1"/>
</dbReference>
<name>A0ABP4E8V2_9ACTN</name>
<protein>
    <submittedName>
        <fullName evidence="5">ABC transporter substrate-binding protein</fullName>
    </submittedName>
</protein>
<proteinExistence type="inferred from homology"/>
<dbReference type="Proteomes" id="UP001501581">
    <property type="component" value="Unassembled WGS sequence"/>
</dbReference>
<evidence type="ECO:0000313" key="6">
    <source>
        <dbReference type="Proteomes" id="UP001501581"/>
    </source>
</evidence>
<sequence length="400" mass="40621">MKRPALTTLSVAALSVGLAFGLTACGDSKDDGETVKADSSVEFTGTPIKVMTIAPVDTAAINTPEIITAAEAATTTLNNAGGINGSKVELISCNDGNDPNTAGDCARKAVSEKVAAVVGGFTTNGTAIVPVLEKAGIPWIGGPGLAAEELSSSNSFPLVAGAAGFVAIGARTVADDCDSTAMVLYDVPTAQKAADLINLGIGGAKGQPAKHIKVPTTTTNFSAVAKSAGESDCAIVGLPNDQIAALAAAGAAQNEDTRYYSVQGALNQAVLEGANGAMDKAVSAVNFVVASDPAWDEAKKASSEIDWTYPYVQNTWAAYQVLKEAIGTEKDATAATLLASLNKADAITAGGLTAPIDFTKEFPVPGLNRVFNPNLQFVQANGTEIESISEFSDITALFAG</sequence>
<reference evidence="6" key="1">
    <citation type="journal article" date="2019" name="Int. J. Syst. Evol. Microbiol.">
        <title>The Global Catalogue of Microorganisms (GCM) 10K type strain sequencing project: providing services to taxonomists for standard genome sequencing and annotation.</title>
        <authorList>
            <consortium name="The Broad Institute Genomics Platform"/>
            <consortium name="The Broad Institute Genome Sequencing Center for Infectious Disease"/>
            <person name="Wu L."/>
            <person name="Ma J."/>
        </authorList>
    </citation>
    <scope>NUCLEOTIDE SEQUENCE [LARGE SCALE GENOMIC DNA]</scope>
    <source>
        <strain evidence="6">JCM 13008</strain>
    </source>
</reference>
<dbReference type="InterPro" id="IPR028082">
    <property type="entry name" value="Peripla_BP_I"/>
</dbReference>
<dbReference type="PROSITE" id="PS51257">
    <property type="entry name" value="PROKAR_LIPOPROTEIN"/>
    <property type="match status" value="1"/>
</dbReference>
<dbReference type="EMBL" id="BAAALG010000002">
    <property type="protein sequence ID" value="GAA1093241.1"/>
    <property type="molecule type" value="Genomic_DNA"/>
</dbReference>
<dbReference type="SUPFAM" id="SSF53822">
    <property type="entry name" value="Periplasmic binding protein-like I"/>
    <property type="match status" value="1"/>
</dbReference>
<dbReference type="PANTHER" id="PTHR30483:SF6">
    <property type="entry name" value="PERIPLASMIC BINDING PROTEIN OF ABC TRANSPORTER FOR NATURAL AMINO ACIDS"/>
    <property type="match status" value="1"/>
</dbReference>
<evidence type="ECO:0000256" key="3">
    <source>
        <dbReference type="SAM" id="SignalP"/>
    </source>
</evidence>
<gene>
    <name evidence="5" type="ORF">GCM10009668_05680</name>
</gene>
<comment type="caution">
    <text evidence="5">The sequence shown here is derived from an EMBL/GenBank/DDBJ whole genome shotgun (WGS) entry which is preliminary data.</text>
</comment>
<feature type="domain" description="Leucine-binding protein" evidence="4">
    <location>
        <begin position="60"/>
        <end position="361"/>
    </location>
</feature>
<dbReference type="Gene3D" id="3.40.50.2300">
    <property type="match status" value="2"/>
</dbReference>
<dbReference type="PANTHER" id="PTHR30483">
    <property type="entry name" value="LEUCINE-SPECIFIC-BINDING PROTEIN"/>
    <property type="match status" value="1"/>
</dbReference>
<dbReference type="Pfam" id="PF13458">
    <property type="entry name" value="Peripla_BP_6"/>
    <property type="match status" value="1"/>
</dbReference>
<evidence type="ECO:0000259" key="4">
    <source>
        <dbReference type="Pfam" id="PF13458"/>
    </source>
</evidence>
<feature type="signal peptide" evidence="3">
    <location>
        <begin position="1"/>
        <end position="24"/>
    </location>
</feature>
<evidence type="ECO:0000313" key="5">
    <source>
        <dbReference type="EMBL" id="GAA1093241.1"/>
    </source>
</evidence>
<evidence type="ECO:0000256" key="2">
    <source>
        <dbReference type="ARBA" id="ARBA00022729"/>
    </source>
</evidence>
<keyword evidence="6" id="KW-1185">Reference proteome</keyword>
<evidence type="ECO:0000256" key="1">
    <source>
        <dbReference type="ARBA" id="ARBA00010062"/>
    </source>
</evidence>
<feature type="chain" id="PRO_5047083695" evidence="3">
    <location>
        <begin position="25"/>
        <end position="400"/>
    </location>
</feature>
<dbReference type="InterPro" id="IPR028081">
    <property type="entry name" value="Leu-bd"/>
</dbReference>
<accession>A0ABP4E8V2</accession>
<organism evidence="5 6">
    <name type="scientific">Nocardioides dubius</name>
    <dbReference type="NCBI Taxonomy" id="317019"/>
    <lineage>
        <taxon>Bacteria</taxon>
        <taxon>Bacillati</taxon>
        <taxon>Actinomycetota</taxon>
        <taxon>Actinomycetes</taxon>
        <taxon>Propionibacteriales</taxon>
        <taxon>Nocardioidaceae</taxon>
        <taxon>Nocardioides</taxon>
    </lineage>
</organism>
<comment type="similarity">
    <text evidence="1">Belongs to the leucine-binding protein family.</text>
</comment>